<organism evidence="2 3">
    <name type="scientific">Diploptera punctata</name>
    <name type="common">Pacific beetle cockroach</name>
    <dbReference type="NCBI Taxonomy" id="6984"/>
    <lineage>
        <taxon>Eukaryota</taxon>
        <taxon>Metazoa</taxon>
        <taxon>Ecdysozoa</taxon>
        <taxon>Arthropoda</taxon>
        <taxon>Hexapoda</taxon>
        <taxon>Insecta</taxon>
        <taxon>Pterygota</taxon>
        <taxon>Neoptera</taxon>
        <taxon>Polyneoptera</taxon>
        <taxon>Dictyoptera</taxon>
        <taxon>Blattodea</taxon>
        <taxon>Blaberoidea</taxon>
        <taxon>Blaberidae</taxon>
        <taxon>Diplopterinae</taxon>
        <taxon>Diploptera</taxon>
    </lineage>
</organism>
<feature type="chain" id="PRO_5041900435" evidence="1">
    <location>
        <begin position="21"/>
        <end position="199"/>
    </location>
</feature>
<dbReference type="AlphaFoldDB" id="A0AAD7ZRH4"/>
<keyword evidence="1" id="KW-0732">Signal</keyword>
<comment type="caution">
    <text evidence="2">The sequence shown here is derived from an EMBL/GenBank/DDBJ whole genome shotgun (WGS) entry which is preliminary data.</text>
</comment>
<dbReference type="EMBL" id="JASPKZ010007286">
    <property type="protein sequence ID" value="KAJ9585321.1"/>
    <property type="molecule type" value="Genomic_DNA"/>
</dbReference>
<keyword evidence="3" id="KW-1185">Reference proteome</keyword>
<reference evidence="2" key="2">
    <citation type="submission" date="2023-05" db="EMBL/GenBank/DDBJ databases">
        <authorList>
            <person name="Fouks B."/>
        </authorList>
    </citation>
    <scope>NUCLEOTIDE SEQUENCE</scope>
    <source>
        <strain evidence="2">Stay&amp;Tobe</strain>
        <tissue evidence="2">Testes</tissue>
    </source>
</reference>
<evidence type="ECO:0000256" key="1">
    <source>
        <dbReference type="SAM" id="SignalP"/>
    </source>
</evidence>
<proteinExistence type="predicted"/>
<protein>
    <submittedName>
        <fullName evidence="2">Uncharacterized protein</fullName>
    </submittedName>
</protein>
<feature type="signal peptide" evidence="1">
    <location>
        <begin position="1"/>
        <end position="20"/>
    </location>
</feature>
<accession>A0AAD7ZRH4</accession>
<evidence type="ECO:0000313" key="3">
    <source>
        <dbReference type="Proteomes" id="UP001233999"/>
    </source>
</evidence>
<evidence type="ECO:0000313" key="2">
    <source>
        <dbReference type="EMBL" id="KAJ9585321.1"/>
    </source>
</evidence>
<dbReference type="Proteomes" id="UP001233999">
    <property type="component" value="Unassembled WGS sequence"/>
</dbReference>
<reference evidence="2" key="1">
    <citation type="journal article" date="2023" name="IScience">
        <title>Live-bearing cockroach genome reveals convergent evolutionary mechanisms linked to viviparity in insects and beyond.</title>
        <authorList>
            <person name="Fouks B."/>
            <person name="Harrison M.C."/>
            <person name="Mikhailova A.A."/>
            <person name="Marchal E."/>
            <person name="English S."/>
            <person name="Carruthers M."/>
            <person name="Jennings E.C."/>
            <person name="Chiamaka E.L."/>
            <person name="Frigard R.A."/>
            <person name="Pippel M."/>
            <person name="Attardo G.M."/>
            <person name="Benoit J.B."/>
            <person name="Bornberg-Bauer E."/>
            <person name="Tobe S.S."/>
        </authorList>
    </citation>
    <scope>NUCLEOTIDE SEQUENCE</scope>
    <source>
        <strain evidence="2">Stay&amp;Tobe</strain>
    </source>
</reference>
<sequence length="199" mass="23000">MAIRALNLLVFMYLFGSLYGELLSSNLYKRDEPTHKIKSFLDFETLYNDIESNDIPLNYGYPKTEAAMDFSTSKQHHEYKIFNVGEDDVIIQLPEFNVPSSNLISEYSGIERKNPHEQSEYVAMNIITEKQTKNIGGSGTFRKEEGVQKSYENELTSSMLDEMVDFLLQIVRDEIHKTGRDQIVIPDVDEQFSTRIAFF</sequence>
<name>A0AAD7ZRH4_DIPPU</name>
<gene>
    <name evidence="2" type="ORF">L9F63_002906</name>
</gene>